<feature type="compositionally biased region" description="Low complexity" evidence="1">
    <location>
        <begin position="80"/>
        <end position="90"/>
    </location>
</feature>
<feature type="compositionally biased region" description="Basic and acidic residues" evidence="1">
    <location>
        <begin position="67"/>
        <end position="79"/>
    </location>
</feature>
<dbReference type="OrthoDB" id="444265at2759"/>
<accession>A0A7J7P8K6</accession>
<feature type="compositionally biased region" description="Basic and acidic residues" evidence="1">
    <location>
        <begin position="286"/>
        <end position="297"/>
    </location>
</feature>
<feature type="compositionally biased region" description="Basic and acidic residues" evidence="1">
    <location>
        <begin position="12"/>
        <end position="21"/>
    </location>
</feature>
<evidence type="ECO:0000256" key="1">
    <source>
        <dbReference type="SAM" id="MobiDB-lite"/>
    </source>
</evidence>
<feature type="compositionally biased region" description="Basic and acidic residues" evidence="1">
    <location>
        <begin position="247"/>
        <end position="279"/>
    </location>
</feature>
<evidence type="ECO:0000313" key="2">
    <source>
        <dbReference type="EMBL" id="KAF6175757.1"/>
    </source>
</evidence>
<feature type="compositionally biased region" description="Basic and acidic residues" evidence="1">
    <location>
        <begin position="178"/>
        <end position="240"/>
    </location>
</feature>
<dbReference type="EMBL" id="JACGCM010000146">
    <property type="protein sequence ID" value="KAF6175757.1"/>
    <property type="molecule type" value="Genomic_DNA"/>
</dbReference>
<comment type="caution">
    <text evidence="2">The sequence shown here is derived from an EMBL/GenBank/DDBJ whole genome shotgun (WGS) entry which is preliminary data.</text>
</comment>
<sequence length="447" mass="51195">MSTLVQLRKSPMRRDSPERKRGGGGPPCPSRRERCPPHPPPSSRHRSPPRTKSPIRISSSHRAPRSPTREKEKPKRERSSLSVSRSPSPRTMRIRRAQAERETDKWSEREQHKRARSVSHSPPRTVRVRQAKLERESDKVSERDRGRNNGAEGDRERHRENRVDKEAINDKRKRRSGRERGTDIEVSNDRVERRSARERGVDRDASNDRGEKRPGRERGVDKEAVSDRGDRRSARERGVDVEASNGRSERCLARERGDGREGSSDRGERKSSRDKKDVGFSRSKHDRSMSPHLDCGRSYKHTSRSPSRASRTGGAHDEAEATTFEGYFILDSSEYDICWCIDILKMPCIPFCPYLTINIRDVDSDAVAIMKAAEEALKAKEKEKPSFELSGKLAEETNRVKGVTLLFTEPSDARKPTTRWRLYVFKGGDALNGNMLDEINFYFHFVS</sequence>
<feature type="compositionally biased region" description="Basic and acidic residues" evidence="1">
    <location>
        <begin position="97"/>
        <end position="111"/>
    </location>
</feature>
<reference evidence="2 3" key="1">
    <citation type="journal article" date="2020" name="IScience">
        <title>Genome Sequencing of the Endangered Kingdonia uniflora (Circaeasteraceae, Ranunculales) Reveals Potential Mechanisms of Evolutionary Specialization.</title>
        <authorList>
            <person name="Sun Y."/>
            <person name="Deng T."/>
            <person name="Zhang A."/>
            <person name="Moore M.J."/>
            <person name="Landis J.B."/>
            <person name="Lin N."/>
            <person name="Zhang H."/>
            <person name="Zhang X."/>
            <person name="Huang J."/>
            <person name="Zhang X."/>
            <person name="Sun H."/>
            <person name="Wang H."/>
        </authorList>
    </citation>
    <scope>NUCLEOTIDE SEQUENCE [LARGE SCALE GENOMIC DNA]</scope>
    <source>
        <strain evidence="2">TB1705</strain>
        <tissue evidence="2">Leaf</tissue>
    </source>
</reference>
<organism evidence="2 3">
    <name type="scientific">Kingdonia uniflora</name>
    <dbReference type="NCBI Taxonomy" id="39325"/>
    <lineage>
        <taxon>Eukaryota</taxon>
        <taxon>Viridiplantae</taxon>
        <taxon>Streptophyta</taxon>
        <taxon>Embryophyta</taxon>
        <taxon>Tracheophyta</taxon>
        <taxon>Spermatophyta</taxon>
        <taxon>Magnoliopsida</taxon>
        <taxon>Ranunculales</taxon>
        <taxon>Circaeasteraceae</taxon>
        <taxon>Kingdonia</taxon>
    </lineage>
</organism>
<protein>
    <submittedName>
        <fullName evidence="2">Uncharacterized protein</fullName>
    </submittedName>
</protein>
<proteinExistence type="predicted"/>
<gene>
    <name evidence="2" type="ORF">GIB67_035884</name>
</gene>
<dbReference type="AlphaFoldDB" id="A0A7J7P8K6"/>
<keyword evidence="3" id="KW-1185">Reference proteome</keyword>
<evidence type="ECO:0000313" key="3">
    <source>
        <dbReference type="Proteomes" id="UP000541444"/>
    </source>
</evidence>
<dbReference type="Proteomes" id="UP000541444">
    <property type="component" value="Unassembled WGS sequence"/>
</dbReference>
<name>A0A7J7P8K6_9MAGN</name>
<feature type="region of interest" description="Disordered" evidence="1">
    <location>
        <begin position="1"/>
        <end position="317"/>
    </location>
</feature>
<feature type="compositionally biased region" description="Basic and acidic residues" evidence="1">
    <location>
        <begin position="131"/>
        <end position="170"/>
    </location>
</feature>